<keyword evidence="10" id="KW-0378">Hydrolase</keyword>
<evidence type="ECO:0000256" key="3">
    <source>
        <dbReference type="ARBA" id="ARBA00022679"/>
    </source>
</evidence>
<evidence type="ECO:0000256" key="8">
    <source>
        <dbReference type="ARBA" id="ARBA00022741"/>
    </source>
</evidence>
<dbReference type="GeneID" id="80536258"/>
<dbReference type="Proteomes" id="UP000676898">
    <property type="component" value="Segment"/>
</dbReference>
<keyword evidence="12" id="KW-0238">DNA-binding</keyword>
<dbReference type="InterPro" id="IPR001301">
    <property type="entry name" value="Gemini_AL1_CLV"/>
</dbReference>
<evidence type="ECO:0000256" key="11">
    <source>
        <dbReference type="ARBA" id="ARBA00023124"/>
    </source>
</evidence>
<dbReference type="EMBL" id="MK249242">
    <property type="protein sequence ID" value="QCQ85164.1"/>
    <property type="molecule type" value="Genomic_DNA"/>
</dbReference>
<dbReference type="GO" id="GO:0006260">
    <property type="term" value="P:DNA replication"/>
    <property type="evidence" value="ECO:0007669"/>
    <property type="project" value="UniProtKB-KW"/>
</dbReference>
<dbReference type="RefSeq" id="YP_010798172.1">
    <property type="nucleotide sequence ID" value="NC_076344.1"/>
</dbReference>
<dbReference type="PROSITE" id="PS52020">
    <property type="entry name" value="CRESS_DNA_REP"/>
    <property type="match status" value="1"/>
</dbReference>
<dbReference type="GO" id="GO:0000166">
    <property type="term" value="F:nucleotide binding"/>
    <property type="evidence" value="ECO:0007669"/>
    <property type="project" value="UniProtKB-KW"/>
</dbReference>
<evidence type="ECO:0000256" key="10">
    <source>
        <dbReference type="ARBA" id="ARBA00022801"/>
    </source>
</evidence>
<reference evidence="15 16" key="1">
    <citation type="submission" date="2018-12" db="EMBL/GenBank/DDBJ databases">
        <title>Genomoviruses associated with Haemorhous mexicanus across urban and rural habitats.</title>
        <authorList>
            <person name="Schmidlin K."/>
            <person name="Khalifeh A."/>
            <person name="Smith K."/>
            <person name="Kraberger S."/>
            <person name="Fontenele R.S."/>
            <person name="McGraw K.J."/>
            <person name="Sepp T."/>
            <person name="Varsani A."/>
        </authorList>
    </citation>
    <scope>NUCLEOTIDE SEQUENCE</scope>
    <source>
        <strain evidence="14">A3N_A</strain>
        <strain evidence="15">E45N_A</strain>
    </source>
</reference>
<keyword evidence="9" id="KW-0255">Endonuclease</keyword>
<proteinExistence type="predicted"/>
<keyword evidence="8" id="KW-0547">Nucleotide-binding</keyword>
<dbReference type="KEGG" id="vg:80536258"/>
<dbReference type="GO" id="GO:0003677">
    <property type="term" value="F:DNA binding"/>
    <property type="evidence" value="ECO:0007669"/>
    <property type="project" value="UniProtKB-KW"/>
</dbReference>
<keyword evidence="11" id="KW-0190">Covalent protein-DNA linkage</keyword>
<keyword evidence="7" id="KW-0479">Metal-binding</keyword>
<name>A0A4P8PMC2_9VIRU</name>
<dbReference type="Pfam" id="PF00799">
    <property type="entry name" value="Gemini_AL1"/>
    <property type="match status" value="1"/>
</dbReference>
<sequence length="342" mass="38135">MPGFILKNVRRALLTYSQCGTLDPFAVSDHLSSLGAECIVGRERHADGGVHLHVFVDFGRQFSSRKTDVFDVGGCHPNIAKCGRTPWKAYDYAIKDGDVCAGGLDRPDEESGDGSGKVDSTWHSILAAETAEEFWSLCHDLAPRDLARSFPSLQKYCDWRYRPVARPYSTPVGYEFDTSRAPELNEWLLQANLGLRELGLRPKSLVLYGDTRLGKTVWARSLGPHIYFCGLYSGQEAMKHDSADYAVFDDIQGGIKFFHGFKNWLGAQAEFQVKVLYKDPQIIQWGKPSIWLSNSDPRLDMSPSDVTWMEGNCFFVELCIPLFTSRASTESPEGALTAGPTM</sequence>
<evidence type="ECO:0000256" key="6">
    <source>
        <dbReference type="ARBA" id="ARBA00022722"/>
    </source>
</evidence>
<dbReference type="InterPro" id="IPR022692">
    <property type="entry name" value="Gemini_AL1_REP_central"/>
</dbReference>
<evidence type="ECO:0000256" key="2">
    <source>
        <dbReference type="ARBA" id="ARBA00022562"/>
    </source>
</evidence>
<dbReference type="GO" id="GO:0016779">
    <property type="term" value="F:nucleotidyltransferase activity"/>
    <property type="evidence" value="ECO:0007669"/>
    <property type="project" value="UniProtKB-KW"/>
</dbReference>
<evidence type="ECO:0000256" key="4">
    <source>
        <dbReference type="ARBA" id="ARBA00022695"/>
    </source>
</evidence>
<evidence type="ECO:0000313" key="15">
    <source>
        <dbReference type="EMBL" id="QCQ85226.1"/>
    </source>
</evidence>
<dbReference type="EMBL" id="MK249273">
    <property type="protein sequence ID" value="QCQ85226.1"/>
    <property type="molecule type" value="Genomic_DNA"/>
</dbReference>
<dbReference type="SUPFAM" id="SSF55464">
    <property type="entry name" value="Origin of replication-binding domain, RBD-like"/>
    <property type="match status" value="1"/>
</dbReference>
<keyword evidence="6" id="KW-0540">Nuclease</keyword>
<dbReference type="GO" id="GO:0005198">
    <property type="term" value="F:structural molecule activity"/>
    <property type="evidence" value="ECO:0007669"/>
    <property type="project" value="InterPro"/>
</dbReference>
<accession>A0A4P8PMC2</accession>
<dbReference type="GO" id="GO:0042025">
    <property type="term" value="C:host cell nucleus"/>
    <property type="evidence" value="ECO:0007669"/>
    <property type="project" value="UniProtKB-SubCell"/>
</dbReference>
<evidence type="ECO:0000256" key="9">
    <source>
        <dbReference type="ARBA" id="ARBA00022759"/>
    </source>
</evidence>
<feature type="domain" description="CRESS-DNA virus Rep endonuclease" evidence="13">
    <location>
        <begin position="6"/>
        <end position="114"/>
    </location>
</feature>
<keyword evidence="4" id="KW-0548">Nucleotidyltransferase</keyword>
<keyword evidence="3" id="KW-0808">Transferase</keyword>
<dbReference type="Pfam" id="PF08283">
    <property type="entry name" value="Gemini_AL1_M"/>
    <property type="match status" value="1"/>
</dbReference>
<dbReference type="Gene3D" id="3.40.1310.20">
    <property type="match status" value="1"/>
</dbReference>
<organism evidence="15">
    <name type="scientific">Finch associated genomovirus 6</name>
    <dbReference type="NCBI Taxonomy" id="2576458"/>
    <lineage>
        <taxon>Viruses</taxon>
        <taxon>Monodnaviria</taxon>
        <taxon>Shotokuvirae</taxon>
        <taxon>Cressdnaviricota</taxon>
        <taxon>Repensiviricetes</taxon>
        <taxon>Geplafuvirales</taxon>
        <taxon>Genomoviridae</taxon>
        <taxon>Gemycircularvirus</taxon>
        <taxon>Gemycircularvirus haeme2</taxon>
    </lineage>
</organism>
<evidence type="ECO:0000259" key="13">
    <source>
        <dbReference type="PROSITE" id="PS52020"/>
    </source>
</evidence>
<evidence type="ECO:0000313" key="14">
    <source>
        <dbReference type="EMBL" id="QCQ85164.1"/>
    </source>
</evidence>
<keyword evidence="2" id="KW-1048">Host nucleus</keyword>
<keyword evidence="16" id="KW-1185">Reference proteome</keyword>
<comment type="subcellular location">
    <subcellularLocation>
        <location evidence="1">Host nucleus</location>
    </subcellularLocation>
</comment>
<evidence type="ECO:0000256" key="5">
    <source>
        <dbReference type="ARBA" id="ARBA00022705"/>
    </source>
</evidence>
<evidence type="ECO:0000313" key="16">
    <source>
        <dbReference type="Proteomes" id="UP000676898"/>
    </source>
</evidence>
<protein>
    <submittedName>
        <fullName evidence="15">Replication-associated protein</fullName>
    </submittedName>
</protein>
<dbReference type="PRINTS" id="PR00228">
    <property type="entry name" value="GEMCOATCLVL1"/>
</dbReference>
<dbReference type="GO" id="GO:0046872">
    <property type="term" value="F:metal ion binding"/>
    <property type="evidence" value="ECO:0007669"/>
    <property type="project" value="UniProtKB-KW"/>
</dbReference>
<evidence type="ECO:0000256" key="7">
    <source>
        <dbReference type="ARBA" id="ARBA00022723"/>
    </source>
</evidence>
<dbReference type="InterPro" id="IPR049912">
    <property type="entry name" value="CRESS_DNA_REP"/>
</dbReference>
<evidence type="ECO:0000256" key="1">
    <source>
        <dbReference type="ARBA" id="ARBA00004147"/>
    </source>
</evidence>
<keyword evidence="5" id="KW-0235">DNA replication</keyword>
<dbReference type="GO" id="GO:0016888">
    <property type="term" value="F:DNA endonuclease activity, producing 5'-phosphomonoesters"/>
    <property type="evidence" value="ECO:0007669"/>
    <property type="project" value="InterPro"/>
</dbReference>
<evidence type="ECO:0000256" key="12">
    <source>
        <dbReference type="ARBA" id="ARBA00023125"/>
    </source>
</evidence>